<keyword evidence="7 9" id="KW-0665">Pyrimidine biosynthesis</keyword>
<evidence type="ECO:0000256" key="6">
    <source>
        <dbReference type="ARBA" id="ARBA00022962"/>
    </source>
</evidence>
<dbReference type="FunFam" id="3.40.50.300:FF:000207">
    <property type="entry name" value="CTP synthase"/>
    <property type="match status" value="1"/>
</dbReference>
<dbReference type="STRING" id="930990.A0A067M3Z9"/>
<dbReference type="InterPro" id="IPR029062">
    <property type="entry name" value="Class_I_gatase-like"/>
</dbReference>
<evidence type="ECO:0000256" key="5">
    <source>
        <dbReference type="ARBA" id="ARBA00022840"/>
    </source>
</evidence>
<dbReference type="SUPFAM" id="SSF52317">
    <property type="entry name" value="Class I glutamine amidotransferase-like"/>
    <property type="match status" value="1"/>
</dbReference>
<evidence type="ECO:0000256" key="7">
    <source>
        <dbReference type="ARBA" id="ARBA00022975"/>
    </source>
</evidence>
<reference evidence="13" key="1">
    <citation type="journal article" date="2014" name="Proc. Natl. Acad. Sci. U.S.A.">
        <title>Extensive sampling of basidiomycete genomes demonstrates inadequacy of the white-rot/brown-rot paradigm for wood decay fungi.</title>
        <authorList>
            <person name="Riley R."/>
            <person name="Salamov A.A."/>
            <person name="Brown D.W."/>
            <person name="Nagy L.G."/>
            <person name="Floudas D."/>
            <person name="Held B.W."/>
            <person name="Levasseur A."/>
            <person name="Lombard V."/>
            <person name="Morin E."/>
            <person name="Otillar R."/>
            <person name="Lindquist E.A."/>
            <person name="Sun H."/>
            <person name="LaButti K.M."/>
            <person name="Schmutz J."/>
            <person name="Jabbour D."/>
            <person name="Luo H."/>
            <person name="Baker S.E."/>
            <person name="Pisabarro A.G."/>
            <person name="Walton J.D."/>
            <person name="Blanchette R.A."/>
            <person name="Henrissat B."/>
            <person name="Martin F."/>
            <person name="Cullen D."/>
            <person name="Hibbett D.S."/>
            <person name="Grigoriev I.V."/>
        </authorList>
    </citation>
    <scope>NUCLEOTIDE SEQUENCE [LARGE SCALE GENOMIC DNA]</scope>
    <source>
        <strain evidence="13">FD-172 SS1</strain>
    </source>
</reference>
<dbReference type="EMBL" id="KL198078">
    <property type="protein sequence ID" value="KDQ09420.1"/>
    <property type="molecule type" value="Genomic_DNA"/>
</dbReference>
<evidence type="ECO:0000256" key="3">
    <source>
        <dbReference type="ARBA" id="ARBA00022598"/>
    </source>
</evidence>
<dbReference type="GO" id="GO:0097268">
    <property type="term" value="C:cytoophidium"/>
    <property type="evidence" value="ECO:0007669"/>
    <property type="project" value="TreeGrafter"/>
</dbReference>
<evidence type="ECO:0000256" key="1">
    <source>
        <dbReference type="ARBA" id="ARBA00005171"/>
    </source>
</evidence>
<dbReference type="AlphaFoldDB" id="A0A067M3Z9"/>
<keyword evidence="3 9" id="KW-0436">Ligase</keyword>
<dbReference type="EC" id="6.3.4.2" evidence="9"/>
<dbReference type="NCBIfam" id="TIGR00337">
    <property type="entry name" value="PyrG"/>
    <property type="match status" value="1"/>
</dbReference>
<protein>
    <recommendedName>
        <fullName evidence="9">CTP synthase</fullName>
        <ecNumber evidence="9">6.3.4.2</ecNumber>
    </recommendedName>
    <alternativeName>
        <fullName evidence="9">UTP--ammonia ligase</fullName>
    </alternativeName>
</protein>
<comment type="similarity">
    <text evidence="2 9">Belongs to the CTP synthase family.</text>
</comment>
<evidence type="ECO:0000313" key="12">
    <source>
        <dbReference type="EMBL" id="KDQ09420.1"/>
    </source>
</evidence>
<dbReference type="PROSITE" id="PS51273">
    <property type="entry name" value="GATASE_TYPE_1"/>
    <property type="match status" value="1"/>
</dbReference>
<keyword evidence="5 9" id="KW-0067">ATP-binding</keyword>
<dbReference type="Proteomes" id="UP000027195">
    <property type="component" value="Unassembled WGS sequence"/>
</dbReference>
<comment type="pathway">
    <text evidence="1 9">Pyrimidine metabolism; CTP biosynthesis via de novo pathway; CTP from UDP: step 2/2.</text>
</comment>
<dbReference type="HOGENOM" id="CLU_011675_5_0_1"/>
<feature type="domain" description="CTP synthase N-terminal" evidence="11">
    <location>
        <begin position="4"/>
        <end position="274"/>
    </location>
</feature>
<dbReference type="Gene3D" id="3.40.50.300">
    <property type="entry name" value="P-loop containing nucleotide triphosphate hydrolases"/>
    <property type="match status" value="1"/>
</dbReference>
<dbReference type="InParanoid" id="A0A067M3Z9"/>
<dbReference type="GO" id="GO:0005737">
    <property type="term" value="C:cytoplasm"/>
    <property type="evidence" value="ECO:0007669"/>
    <property type="project" value="TreeGrafter"/>
</dbReference>
<dbReference type="UniPathway" id="UPA00159">
    <property type="reaction ID" value="UER00277"/>
</dbReference>
<dbReference type="PANTHER" id="PTHR11550">
    <property type="entry name" value="CTP SYNTHASE"/>
    <property type="match status" value="1"/>
</dbReference>
<evidence type="ECO:0000256" key="8">
    <source>
        <dbReference type="ARBA" id="ARBA00047781"/>
    </source>
</evidence>
<dbReference type="GO" id="GO:0042802">
    <property type="term" value="F:identical protein binding"/>
    <property type="evidence" value="ECO:0007669"/>
    <property type="project" value="TreeGrafter"/>
</dbReference>
<evidence type="ECO:0000256" key="4">
    <source>
        <dbReference type="ARBA" id="ARBA00022741"/>
    </source>
</evidence>
<evidence type="ECO:0000313" key="13">
    <source>
        <dbReference type="Proteomes" id="UP000027195"/>
    </source>
</evidence>
<dbReference type="CDD" id="cd03113">
    <property type="entry name" value="CTPS_N"/>
    <property type="match status" value="1"/>
</dbReference>
<dbReference type="GO" id="GO:0003883">
    <property type="term" value="F:CTP synthase activity"/>
    <property type="evidence" value="ECO:0007669"/>
    <property type="project" value="UniProtKB-UniRule"/>
</dbReference>
<gene>
    <name evidence="12" type="ORF">BOTBODRAFT_37000</name>
</gene>
<dbReference type="GO" id="GO:0019856">
    <property type="term" value="P:pyrimidine nucleobase biosynthetic process"/>
    <property type="evidence" value="ECO:0007669"/>
    <property type="project" value="TreeGrafter"/>
</dbReference>
<dbReference type="Pfam" id="PF00117">
    <property type="entry name" value="GATase"/>
    <property type="match status" value="1"/>
</dbReference>
<dbReference type="OrthoDB" id="1739076at2759"/>
<organism evidence="12 13">
    <name type="scientific">Botryobasidium botryosum (strain FD-172 SS1)</name>
    <dbReference type="NCBI Taxonomy" id="930990"/>
    <lineage>
        <taxon>Eukaryota</taxon>
        <taxon>Fungi</taxon>
        <taxon>Dikarya</taxon>
        <taxon>Basidiomycota</taxon>
        <taxon>Agaricomycotina</taxon>
        <taxon>Agaricomycetes</taxon>
        <taxon>Cantharellales</taxon>
        <taxon>Botryobasidiaceae</taxon>
        <taxon>Botryobasidium</taxon>
    </lineage>
</organism>
<accession>A0A067M3Z9</accession>
<dbReference type="FunFam" id="3.40.50.880:FF:000005">
    <property type="entry name" value="CTP synthase"/>
    <property type="match status" value="1"/>
</dbReference>
<dbReference type="Pfam" id="PF06418">
    <property type="entry name" value="CTP_synth_N"/>
    <property type="match status" value="1"/>
</dbReference>
<name>A0A067M3Z9_BOTB1</name>
<keyword evidence="13" id="KW-1185">Reference proteome</keyword>
<dbReference type="Gene3D" id="3.40.50.880">
    <property type="match status" value="1"/>
</dbReference>
<dbReference type="CDD" id="cd01746">
    <property type="entry name" value="GATase1_CTP_Synthase"/>
    <property type="match status" value="1"/>
</dbReference>
<dbReference type="GO" id="GO:0005524">
    <property type="term" value="F:ATP binding"/>
    <property type="evidence" value="ECO:0007669"/>
    <property type="project" value="UniProtKB-KW"/>
</dbReference>
<comment type="catalytic activity">
    <reaction evidence="8 9">
        <text>UTP + L-glutamine + ATP + H2O = CTP + L-glutamate + ADP + phosphate + 2 H(+)</text>
        <dbReference type="Rhea" id="RHEA:26426"/>
        <dbReference type="ChEBI" id="CHEBI:15377"/>
        <dbReference type="ChEBI" id="CHEBI:15378"/>
        <dbReference type="ChEBI" id="CHEBI:29985"/>
        <dbReference type="ChEBI" id="CHEBI:30616"/>
        <dbReference type="ChEBI" id="CHEBI:37563"/>
        <dbReference type="ChEBI" id="CHEBI:43474"/>
        <dbReference type="ChEBI" id="CHEBI:46398"/>
        <dbReference type="ChEBI" id="CHEBI:58359"/>
        <dbReference type="ChEBI" id="CHEBI:456216"/>
        <dbReference type="EC" id="6.3.4.2"/>
    </reaction>
</comment>
<feature type="domain" description="Glutamine amidotransferase" evidence="10">
    <location>
        <begin position="320"/>
        <end position="556"/>
    </location>
</feature>
<dbReference type="InterPro" id="IPR033828">
    <property type="entry name" value="GATase1_CTP_Synthase"/>
</dbReference>
<dbReference type="PANTHER" id="PTHR11550:SF0">
    <property type="entry name" value="CTP SYNTHASE-RELATED"/>
    <property type="match status" value="1"/>
</dbReference>
<dbReference type="InterPro" id="IPR017456">
    <property type="entry name" value="CTP_synthase_N"/>
</dbReference>
<proteinExistence type="inferred from homology"/>
<dbReference type="InterPro" id="IPR017926">
    <property type="entry name" value="GATASE"/>
</dbReference>
<comment type="function">
    <text evidence="9">Catalyzes the ATP-dependent amination of UTP to CTP with either L-glutamine or ammonia as the source of nitrogen.</text>
</comment>
<dbReference type="SUPFAM" id="SSF52540">
    <property type="entry name" value="P-loop containing nucleoside triphosphate hydrolases"/>
    <property type="match status" value="1"/>
</dbReference>
<dbReference type="InterPro" id="IPR004468">
    <property type="entry name" value="CTP_synthase"/>
</dbReference>
<dbReference type="FunCoup" id="A0A067M3Z9">
    <property type="interactions" value="300"/>
</dbReference>
<sequence length="625" mass="68815">MARKYILVSGGVVSGIGKGVIASSTGLLLKTTGLKVTSIKIDPYMNIDAGTMSPHEHGEVYVLNDGGEVDLDLGNYERYLNVTLARDHNITTGKIYRTVIESERKGSYLGKTVQIVPHLTTAIQDWVECVAKIPVDESDEEPDVCIVELGGTVGDIESAPFIEAMRQFQFRVGHENFALIHVSLVPDMHGEQKTKPTQATVRDLRGLGLLPDLVACRLISGVPLKAETKSKISMFCHVGEGQVVGVHDVSSVYHVPLLLESQGIIQYFQKRLDLTSLHIPPALVEKGARLHRRWKELTSGRDRYFDTVSIVLVGKYTESTDAYMSVQKSLEHAAFRCHRKLKLTYVESTHLEAETLETSPVQYHEAWRSLVSAGGVLVPGGFGIRGTEGMILAIKWAREQNKPFLGVCLGFQLAVVEWARNVCGLKQANSSEFDAETPDPVVIYMPEISKTHMGGTMRLGLRATMFSSGSDEWSKIRKLYAGKSTIWERHRHRYEVSPQHVKMLKASGLEFIGTDERGERMQVLELKNHPYFVGLQAHPEFCTRPLDPSPPFLGLIAASCGQDTLAEQMVNQLKTYVPPHPEASMVLNLDSVSGAAAATMTNGHEIHGKAAVVNGVLVEDQAEAA</sequence>
<evidence type="ECO:0000256" key="9">
    <source>
        <dbReference type="RuleBase" id="RU810713"/>
    </source>
</evidence>
<evidence type="ECO:0000259" key="10">
    <source>
        <dbReference type="Pfam" id="PF00117"/>
    </source>
</evidence>
<evidence type="ECO:0000256" key="2">
    <source>
        <dbReference type="ARBA" id="ARBA00007533"/>
    </source>
</evidence>
<keyword evidence="4 9" id="KW-0547">Nucleotide-binding</keyword>
<evidence type="ECO:0000259" key="11">
    <source>
        <dbReference type="Pfam" id="PF06418"/>
    </source>
</evidence>
<dbReference type="GO" id="GO:0044210">
    <property type="term" value="P:'de novo' CTP biosynthetic process"/>
    <property type="evidence" value="ECO:0007669"/>
    <property type="project" value="UniProtKB-UniRule"/>
</dbReference>
<dbReference type="NCBIfam" id="NF003792">
    <property type="entry name" value="PRK05380.1"/>
    <property type="match status" value="1"/>
</dbReference>
<dbReference type="InterPro" id="IPR027417">
    <property type="entry name" value="P-loop_NTPase"/>
</dbReference>
<keyword evidence="6 9" id="KW-0315">Glutamine amidotransferase</keyword>